<gene>
    <name evidence="5" type="ORF">F8237_32525</name>
</gene>
<dbReference type="SUPFAM" id="SSF48008">
    <property type="entry name" value="GntR ligand-binding domain-like"/>
    <property type="match status" value="1"/>
</dbReference>
<evidence type="ECO:0000259" key="4">
    <source>
        <dbReference type="PROSITE" id="PS50949"/>
    </source>
</evidence>
<dbReference type="EMBL" id="CP044543">
    <property type="protein sequence ID" value="QFI76715.1"/>
    <property type="molecule type" value="Genomic_DNA"/>
</dbReference>
<dbReference type="InterPro" id="IPR011711">
    <property type="entry name" value="GntR_C"/>
</dbReference>
<dbReference type="SMART" id="SM00895">
    <property type="entry name" value="FCD"/>
    <property type="match status" value="1"/>
</dbReference>
<evidence type="ECO:0000256" key="3">
    <source>
        <dbReference type="ARBA" id="ARBA00023163"/>
    </source>
</evidence>
<evidence type="ECO:0000256" key="1">
    <source>
        <dbReference type="ARBA" id="ARBA00023015"/>
    </source>
</evidence>
<dbReference type="Gene3D" id="1.10.10.10">
    <property type="entry name" value="Winged helix-like DNA-binding domain superfamily/Winged helix DNA-binding domain"/>
    <property type="match status" value="1"/>
</dbReference>
<feature type="domain" description="HTH gntR-type" evidence="4">
    <location>
        <begin position="3"/>
        <end position="70"/>
    </location>
</feature>
<dbReference type="PROSITE" id="PS50949">
    <property type="entry name" value="HTH_GNTR"/>
    <property type="match status" value="1"/>
</dbReference>
<proteinExistence type="predicted"/>
<dbReference type="Pfam" id="PF07729">
    <property type="entry name" value="FCD"/>
    <property type="match status" value="1"/>
</dbReference>
<accession>A0A5P6PEJ3</accession>
<evidence type="ECO:0000313" key="5">
    <source>
        <dbReference type="EMBL" id="QFI76715.1"/>
    </source>
</evidence>
<sequence>MDQNLREQVVQQVRAEIISGQSLPGTMYSVPTLAASLGVSSTPVREALLELSRSGLIEPVRNRGFRVVEPTLMELRNLFDLRDVLELHAASLVARKPDKDLSELYPWAEAIARAVKTEDIGLYIEADRTFHRLLTDAAGNPRLTEMVMGLRDQMRLYGINSRAGLARQNDSAPEHFRIIELASAGKEEALTNLLRHHIRAWEPIFVEALSQVGAGREPIAAARKRQFSPT</sequence>
<reference evidence="6" key="1">
    <citation type="submission" date="2019-10" db="EMBL/GenBank/DDBJ databases">
        <title>Complete Genome Sequence of Bradyrhizobium betae type strain PL7HG1T.</title>
        <authorList>
            <person name="Bromfield E.S.P."/>
            <person name="Cloutier S."/>
        </authorList>
    </citation>
    <scope>NUCLEOTIDE SEQUENCE [LARGE SCALE GENOMIC DNA]</scope>
    <source>
        <strain evidence="6">PL7HG1</strain>
    </source>
</reference>
<dbReference type="PANTHER" id="PTHR43537">
    <property type="entry name" value="TRANSCRIPTIONAL REGULATOR, GNTR FAMILY"/>
    <property type="match status" value="1"/>
</dbReference>
<dbReference type="GO" id="GO:0003700">
    <property type="term" value="F:DNA-binding transcription factor activity"/>
    <property type="evidence" value="ECO:0007669"/>
    <property type="project" value="InterPro"/>
</dbReference>
<dbReference type="Proteomes" id="UP000325641">
    <property type="component" value="Chromosome"/>
</dbReference>
<evidence type="ECO:0000313" key="6">
    <source>
        <dbReference type="Proteomes" id="UP000325641"/>
    </source>
</evidence>
<dbReference type="CDD" id="cd07377">
    <property type="entry name" value="WHTH_GntR"/>
    <property type="match status" value="1"/>
</dbReference>
<evidence type="ECO:0000256" key="2">
    <source>
        <dbReference type="ARBA" id="ARBA00023125"/>
    </source>
</evidence>
<dbReference type="KEGG" id="bbet:F8237_32525"/>
<keyword evidence="1" id="KW-0805">Transcription regulation</keyword>
<organism evidence="5 6">
    <name type="scientific">Bradyrhizobium betae</name>
    <dbReference type="NCBI Taxonomy" id="244734"/>
    <lineage>
        <taxon>Bacteria</taxon>
        <taxon>Pseudomonadati</taxon>
        <taxon>Pseudomonadota</taxon>
        <taxon>Alphaproteobacteria</taxon>
        <taxon>Hyphomicrobiales</taxon>
        <taxon>Nitrobacteraceae</taxon>
        <taxon>Bradyrhizobium</taxon>
    </lineage>
</organism>
<dbReference type="GO" id="GO:0003677">
    <property type="term" value="F:DNA binding"/>
    <property type="evidence" value="ECO:0007669"/>
    <property type="project" value="UniProtKB-KW"/>
</dbReference>
<dbReference type="InterPro" id="IPR000524">
    <property type="entry name" value="Tscrpt_reg_HTH_GntR"/>
</dbReference>
<dbReference type="RefSeq" id="WP_151650163.1">
    <property type="nucleotide sequence ID" value="NZ_CP044543.1"/>
</dbReference>
<dbReference type="InterPro" id="IPR036388">
    <property type="entry name" value="WH-like_DNA-bd_sf"/>
</dbReference>
<dbReference type="OrthoDB" id="8155773at2"/>
<dbReference type="SMART" id="SM00345">
    <property type="entry name" value="HTH_GNTR"/>
    <property type="match status" value="1"/>
</dbReference>
<name>A0A5P6PEJ3_9BRAD</name>
<dbReference type="InterPro" id="IPR008920">
    <property type="entry name" value="TF_FadR/GntR_C"/>
</dbReference>
<dbReference type="PANTHER" id="PTHR43537:SF45">
    <property type="entry name" value="GNTR FAMILY REGULATORY PROTEIN"/>
    <property type="match status" value="1"/>
</dbReference>
<dbReference type="SUPFAM" id="SSF46785">
    <property type="entry name" value="Winged helix' DNA-binding domain"/>
    <property type="match status" value="1"/>
</dbReference>
<keyword evidence="3" id="KW-0804">Transcription</keyword>
<dbReference type="AlphaFoldDB" id="A0A5P6PEJ3"/>
<protein>
    <submittedName>
        <fullName evidence="5">GntR family transcriptional regulator</fullName>
    </submittedName>
</protein>
<dbReference type="Pfam" id="PF00392">
    <property type="entry name" value="GntR"/>
    <property type="match status" value="1"/>
</dbReference>
<keyword evidence="2" id="KW-0238">DNA-binding</keyword>
<dbReference type="Gene3D" id="1.20.120.530">
    <property type="entry name" value="GntR ligand-binding domain-like"/>
    <property type="match status" value="1"/>
</dbReference>
<dbReference type="InterPro" id="IPR036390">
    <property type="entry name" value="WH_DNA-bd_sf"/>
</dbReference>